<keyword evidence="5" id="KW-0472">Membrane</keyword>
<feature type="transmembrane region" description="Helical" evidence="5">
    <location>
        <begin position="127"/>
        <end position="146"/>
    </location>
</feature>
<keyword evidence="5" id="KW-1133">Transmembrane helix</keyword>
<dbReference type="Proteomes" id="UP001217582">
    <property type="component" value="Chromosome 5"/>
</dbReference>
<dbReference type="SMART" id="SM00822">
    <property type="entry name" value="PKS_KR"/>
    <property type="match status" value="1"/>
</dbReference>
<dbReference type="AlphaFoldDB" id="A0AAJ6CNN6"/>
<dbReference type="PANTHER" id="PTHR43008">
    <property type="entry name" value="BENZIL REDUCTASE"/>
    <property type="match status" value="1"/>
</dbReference>
<keyword evidence="3" id="KW-0560">Oxidoreductase</keyword>
<dbReference type="GO" id="GO:0050664">
    <property type="term" value="F:oxidoreductase activity, acting on NAD(P)H, oxygen as acceptor"/>
    <property type="evidence" value="ECO:0007669"/>
    <property type="project" value="TreeGrafter"/>
</dbReference>
<feature type="transmembrane region" description="Helical" evidence="5">
    <location>
        <begin position="167"/>
        <end position="189"/>
    </location>
</feature>
<dbReference type="PANTHER" id="PTHR43008:SF8">
    <property type="entry name" value="BENZIL REDUCTASE ((S)-BENZOIN FORMING) IRC24"/>
    <property type="match status" value="1"/>
</dbReference>
<evidence type="ECO:0000259" key="6">
    <source>
        <dbReference type="SMART" id="SM00822"/>
    </source>
</evidence>
<dbReference type="PRINTS" id="PR00080">
    <property type="entry name" value="SDRFAMILY"/>
</dbReference>
<accession>A0AAJ6CNN6</accession>
<dbReference type="Gene3D" id="3.40.50.720">
    <property type="entry name" value="NAD(P)-binding Rossmann-like Domain"/>
    <property type="match status" value="1"/>
</dbReference>
<dbReference type="PROSITE" id="PS00061">
    <property type="entry name" value="ADH_SHORT"/>
    <property type="match status" value="1"/>
</dbReference>
<feature type="region of interest" description="Disordered" evidence="4">
    <location>
        <begin position="287"/>
        <end position="308"/>
    </location>
</feature>
<dbReference type="InterPro" id="IPR046896">
    <property type="entry name" value="Cup1-like_N"/>
</dbReference>
<dbReference type="GO" id="GO:0016616">
    <property type="term" value="F:oxidoreductase activity, acting on the CH-OH group of donors, NAD or NADP as acceptor"/>
    <property type="evidence" value="ECO:0007669"/>
    <property type="project" value="UniProtKB-ARBA"/>
</dbReference>
<evidence type="ECO:0000256" key="4">
    <source>
        <dbReference type="SAM" id="MobiDB-lite"/>
    </source>
</evidence>
<organism evidence="7 8">
    <name type="scientific">Malassezia arunalokei</name>
    <dbReference type="NCBI Taxonomy" id="1514897"/>
    <lineage>
        <taxon>Eukaryota</taxon>
        <taxon>Fungi</taxon>
        <taxon>Dikarya</taxon>
        <taxon>Basidiomycota</taxon>
        <taxon>Ustilaginomycotina</taxon>
        <taxon>Malasseziomycetes</taxon>
        <taxon>Malasseziales</taxon>
        <taxon>Malasseziaceae</taxon>
        <taxon>Malassezia</taxon>
    </lineage>
</organism>
<comment type="similarity">
    <text evidence="1">Belongs to the short-chain dehydrogenases/reductases (SDR) family.</text>
</comment>
<dbReference type="InterPro" id="IPR036291">
    <property type="entry name" value="NAD(P)-bd_dom_sf"/>
</dbReference>
<dbReference type="InterPro" id="IPR020904">
    <property type="entry name" value="Sc_DH/Rdtase_CS"/>
</dbReference>
<reference evidence="7 8" key="1">
    <citation type="submission" date="2023-03" db="EMBL/GenBank/DDBJ databases">
        <title>Mating type loci evolution in Malassezia.</title>
        <authorList>
            <person name="Coelho M.A."/>
        </authorList>
    </citation>
    <scope>NUCLEOTIDE SEQUENCE [LARGE SCALE GENOMIC DNA]</scope>
    <source>
        <strain evidence="7 8">CBS 13387</strain>
    </source>
</reference>
<proteinExistence type="inferred from homology"/>
<dbReference type="Pfam" id="PF20263">
    <property type="entry name" value="LYRM2-like"/>
    <property type="match status" value="1"/>
</dbReference>
<dbReference type="InterPro" id="IPR002347">
    <property type="entry name" value="SDR_fam"/>
</dbReference>
<evidence type="ECO:0000256" key="1">
    <source>
        <dbReference type="ARBA" id="ARBA00006484"/>
    </source>
</evidence>
<dbReference type="EMBL" id="CP119920">
    <property type="protein sequence ID" value="WFD16838.1"/>
    <property type="molecule type" value="Genomic_DNA"/>
</dbReference>
<evidence type="ECO:0000313" key="8">
    <source>
        <dbReference type="Proteomes" id="UP001217582"/>
    </source>
</evidence>
<dbReference type="SUPFAM" id="SSF51735">
    <property type="entry name" value="NAD(P)-binding Rossmann-fold domains"/>
    <property type="match status" value="1"/>
</dbReference>
<feature type="transmembrane region" description="Helical" evidence="5">
    <location>
        <begin position="7"/>
        <end position="29"/>
    </location>
</feature>
<evidence type="ECO:0000313" key="7">
    <source>
        <dbReference type="EMBL" id="WFD16838.1"/>
    </source>
</evidence>
<protein>
    <recommendedName>
        <fullName evidence="6">Ketoreductase domain-containing protein</fullName>
    </recommendedName>
</protein>
<evidence type="ECO:0000256" key="3">
    <source>
        <dbReference type="ARBA" id="ARBA00023002"/>
    </source>
</evidence>
<keyword evidence="5" id="KW-0812">Transmembrane</keyword>
<gene>
    <name evidence="7" type="ORF">MARU1_002881</name>
</gene>
<evidence type="ECO:0000256" key="2">
    <source>
        <dbReference type="ARBA" id="ARBA00022857"/>
    </source>
</evidence>
<dbReference type="Pfam" id="PF00106">
    <property type="entry name" value="adh_short"/>
    <property type="match status" value="1"/>
</dbReference>
<feature type="domain" description="Ketoreductase" evidence="6">
    <location>
        <begin position="332"/>
        <end position="510"/>
    </location>
</feature>
<keyword evidence="2" id="KW-0521">NADP</keyword>
<evidence type="ECO:0000256" key="5">
    <source>
        <dbReference type="SAM" id="Phobius"/>
    </source>
</evidence>
<dbReference type="PRINTS" id="PR00081">
    <property type="entry name" value="GDHRDH"/>
</dbReference>
<dbReference type="InterPro" id="IPR057326">
    <property type="entry name" value="KR_dom"/>
</dbReference>
<sequence>MFLKHVLPSIAQALGLMLVIMAFVSPVPFHDSDMSLVYIGPNVLDYPAPPNASAVPPKTVVAAELSKASETNVRYRMGLLGSCFTNAQRDMFCTPSSMHPRHNTTWLETEPGVHWRASSLPTSWTTYPSLVLFSWLLVLATTPIVFRRLYLWVRPQTPKLRLATLRLLWWALYVQDVGAWLLLACMISLRVRIARVVDTFNTDNDGRVLEGPAISVLMDGAPPLGLRADPGTGFSCMTVAAILFLGMTWLERCRLYREEAAPDAQDDDPEAAVTTSAWRRLWRTPVSEPPKPMEISAPLPARSDASDDDTWSVAKAAAPRRVETHRTTMDRQVVLVTGASRGIGLWTVRHLLRACRVVALSRSRTPELEALAQAQPDDVAIVQGDVTRGADHRAACDEALRRWGRLDALVLNAGVVDHQLCADVTPERFSHVLNVNVVSVTQTVRAALPALRAAHGSVVIVSSAAATSNIASWAAYNASKAAVNAYARTLANEERDIACFAIHPGIVDTDIQVQIRANDQMPAAQREWIAALHRDGKLVPPEKPAEVLAALAMRGTRTAPVLADGTAVGADGAFLSWDDAVLTAWRTGERQARALAEVWRCPQLYEAHARLARRHMDRWPTSSRRRAVWERRAHKRIRQLMQANAGFPPAVRRAIDEAYGRRGPFRYVLLGALSAVRATPDGAELRYPPELRLPSVSPALRALLLSQHAHRGSPPRAASLACPPKLHVAIDTVERVPGRRVGRRRVVRAHRQWLAAQLQRLRAPLCVRLEADDATQDVRAWNDYYAQLYTQLETLARRAPPPPRRVRAPYVAAAHAAAVHAQPPQVLRRCVPFRERGRRRMWAAVLASAPVLTLRARDMPAPSARARSAIDAAAEGLGAAAPCAVRVAVSPWALYGGKGPRRRRAWATPAEAAYLHHVP</sequence>
<keyword evidence="8" id="KW-1185">Reference proteome</keyword>
<name>A0AAJ6CNN6_9BASI</name>